<dbReference type="GO" id="GO:0046872">
    <property type="term" value="F:metal ion binding"/>
    <property type="evidence" value="ECO:0007669"/>
    <property type="project" value="UniProtKB-KW"/>
</dbReference>
<dbReference type="Gene3D" id="2.102.10.10">
    <property type="entry name" value="Rieske [2Fe-2S] iron-sulphur domain"/>
    <property type="match status" value="1"/>
</dbReference>
<evidence type="ECO:0000313" key="9">
    <source>
        <dbReference type="Proteomes" id="UP000822688"/>
    </source>
</evidence>
<protein>
    <recommendedName>
        <fullName evidence="7">Rieske domain-containing protein</fullName>
    </recommendedName>
</protein>
<dbReference type="SUPFAM" id="SSF51971">
    <property type="entry name" value="Nucleotide-binding domain"/>
    <property type="match status" value="1"/>
</dbReference>
<evidence type="ECO:0000256" key="6">
    <source>
        <dbReference type="ARBA" id="ARBA00023157"/>
    </source>
</evidence>
<gene>
    <name evidence="8" type="ORF">KC19_6G117400</name>
</gene>
<dbReference type="InterPro" id="IPR005805">
    <property type="entry name" value="Rieske_Fe-S_prot_C"/>
</dbReference>
<keyword evidence="1" id="KW-0001">2Fe-2S</keyword>
<dbReference type="GO" id="GO:0016020">
    <property type="term" value="C:membrane"/>
    <property type="evidence" value="ECO:0007669"/>
    <property type="project" value="InterPro"/>
</dbReference>
<dbReference type="Gene3D" id="3.50.50.60">
    <property type="entry name" value="FAD/NAD(P)-binding domain"/>
    <property type="match status" value="1"/>
</dbReference>
<comment type="caution">
    <text evidence="8">The sequence shown here is derived from an EMBL/GenBank/DDBJ whole genome shotgun (WGS) entry which is preliminary data.</text>
</comment>
<keyword evidence="4" id="KW-0408">Iron</keyword>
<dbReference type="InterPro" id="IPR017941">
    <property type="entry name" value="Rieske_2Fe-2S"/>
</dbReference>
<dbReference type="AlphaFoldDB" id="A0A8T0HDG2"/>
<dbReference type="PANTHER" id="PTHR13847:SF281">
    <property type="entry name" value="FAD DEPENDENT OXIDOREDUCTASE DOMAIN-CONTAINING PROTEIN"/>
    <property type="match status" value="1"/>
</dbReference>
<dbReference type="EMBL" id="CM026427">
    <property type="protein sequence ID" value="KAG0569801.1"/>
    <property type="molecule type" value="Genomic_DNA"/>
</dbReference>
<keyword evidence="5" id="KW-0411">Iron-sulfur</keyword>
<evidence type="ECO:0000256" key="5">
    <source>
        <dbReference type="ARBA" id="ARBA00023014"/>
    </source>
</evidence>
<evidence type="ECO:0000256" key="3">
    <source>
        <dbReference type="ARBA" id="ARBA00022946"/>
    </source>
</evidence>
<evidence type="ECO:0000259" key="7">
    <source>
        <dbReference type="PROSITE" id="PS51296"/>
    </source>
</evidence>
<proteinExistence type="predicted"/>
<reference evidence="8 9" key="1">
    <citation type="submission" date="2020-06" db="EMBL/GenBank/DDBJ databases">
        <title>WGS assembly of Ceratodon purpureus strain R40.</title>
        <authorList>
            <person name="Carey S.B."/>
            <person name="Jenkins J."/>
            <person name="Shu S."/>
            <person name="Lovell J.T."/>
            <person name="Sreedasyam A."/>
            <person name="Maumus F."/>
            <person name="Tiley G.P."/>
            <person name="Fernandez-Pozo N."/>
            <person name="Barry K."/>
            <person name="Chen C."/>
            <person name="Wang M."/>
            <person name="Lipzen A."/>
            <person name="Daum C."/>
            <person name="Saski C.A."/>
            <person name="Payton A.C."/>
            <person name="Mcbreen J.C."/>
            <person name="Conrad R.E."/>
            <person name="Kollar L.M."/>
            <person name="Olsson S."/>
            <person name="Huttunen S."/>
            <person name="Landis J.B."/>
            <person name="Wickett N.J."/>
            <person name="Johnson M.G."/>
            <person name="Rensing S.A."/>
            <person name="Grimwood J."/>
            <person name="Schmutz J."/>
            <person name="Mcdaniel S.F."/>
        </authorList>
    </citation>
    <scope>NUCLEOTIDE SEQUENCE [LARGE SCALE GENOMIC DNA]</scope>
    <source>
        <strain evidence="8 9">R40</strain>
    </source>
</reference>
<organism evidence="8 9">
    <name type="scientific">Ceratodon purpureus</name>
    <name type="common">Fire moss</name>
    <name type="synonym">Dicranum purpureum</name>
    <dbReference type="NCBI Taxonomy" id="3225"/>
    <lineage>
        <taxon>Eukaryota</taxon>
        <taxon>Viridiplantae</taxon>
        <taxon>Streptophyta</taxon>
        <taxon>Embryophyta</taxon>
        <taxon>Bryophyta</taxon>
        <taxon>Bryophytina</taxon>
        <taxon>Bryopsida</taxon>
        <taxon>Dicranidae</taxon>
        <taxon>Pseudoditrichales</taxon>
        <taxon>Ditrichaceae</taxon>
        <taxon>Ceratodon</taxon>
    </lineage>
</organism>
<keyword evidence="2" id="KW-0479">Metal-binding</keyword>
<evidence type="ECO:0000256" key="1">
    <source>
        <dbReference type="ARBA" id="ARBA00022714"/>
    </source>
</evidence>
<keyword evidence="9" id="KW-1185">Reference proteome</keyword>
<dbReference type="Pfam" id="PF01266">
    <property type="entry name" value="DAO"/>
    <property type="match status" value="1"/>
</dbReference>
<dbReference type="PRINTS" id="PR00162">
    <property type="entry name" value="RIESKE"/>
</dbReference>
<dbReference type="InterPro" id="IPR006076">
    <property type="entry name" value="FAD-dep_OxRdtase"/>
</dbReference>
<dbReference type="Gene3D" id="3.30.9.10">
    <property type="entry name" value="D-Amino Acid Oxidase, subunit A, domain 2"/>
    <property type="match status" value="1"/>
</dbReference>
<evidence type="ECO:0000313" key="8">
    <source>
        <dbReference type="EMBL" id="KAG0569801.1"/>
    </source>
</evidence>
<dbReference type="PROSITE" id="PS51296">
    <property type="entry name" value="RIESKE"/>
    <property type="match status" value="1"/>
</dbReference>
<feature type="domain" description="Rieske" evidence="7">
    <location>
        <begin position="530"/>
        <end position="595"/>
    </location>
</feature>
<dbReference type="InterPro" id="IPR036188">
    <property type="entry name" value="FAD/NAD-bd_sf"/>
</dbReference>
<dbReference type="GO" id="GO:0051537">
    <property type="term" value="F:2 iron, 2 sulfur cluster binding"/>
    <property type="evidence" value="ECO:0007669"/>
    <property type="project" value="UniProtKB-KW"/>
</dbReference>
<evidence type="ECO:0000256" key="4">
    <source>
        <dbReference type="ARBA" id="ARBA00023004"/>
    </source>
</evidence>
<name>A0A8T0HDG2_CERPU</name>
<accession>A0A8T0HDG2</accession>
<dbReference type="InterPro" id="IPR036922">
    <property type="entry name" value="Rieske_2Fe-2S_sf"/>
</dbReference>
<dbReference type="GO" id="GO:0005737">
    <property type="term" value="C:cytoplasm"/>
    <property type="evidence" value="ECO:0007669"/>
    <property type="project" value="TreeGrafter"/>
</dbReference>
<dbReference type="SUPFAM" id="SSF50022">
    <property type="entry name" value="ISP domain"/>
    <property type="match status" value="1"/>
</dbReference>
<keyword evidence="6" id="KW-1015">Disulfide bond</keyword>
<sequence length="595" mass="64275">MSISLAGPQASAFGICSNCSYKETDICKSLGLLSPRLVPTKIGGASILGISLISSRRSQVVRAKAQAQKCPPADEVGTVGAVPGVRDTVWDQVQLAVPSNPKLARDAHADVVVVGAGIAGLSVAYNLVKAGKKVIVLESRAIGAGQTGKTTAHLMPWNDDYYHEIESSWGTETMKVVADSHRSSIDFVERVIIEEGIDCNFQRVPGYLVPMEDNDSEAEKLRMEYEACKRGGFNSIRMINLKHAPENGSFGTGILFPMTAEFQPLKYIQGLGEAIKRMGGEIYEETAVTEQNREVCKTDGGYTVTGEAVVLATNSPIHKVLAVHSRQFARRTYVVGLKVPKGAINRASWWDTSSPYHYVRLEDHGDDEILVVGGEDHVVGINPTDYKDAYASLENWARARWPAAQEVAYRWTGQVYEPADFLGLYGKNPLDPGNVYVATGDSGEGMTGGTIAGIVISNLILNRPHPWIDVYSPTRFPAVSTDILSSAVTEIQETLEGFSNLLPGRGVDSFSSETVACESGAVIQEGLNTVAIFRDAEGEVHRYSAVCPHLGCAVKWNPKDSTFDCPCHGSQFDTNGVCIQGPAGKGLDKLFTNQN</sequence>
<dbReference type="Pfam" id="PF00355">
    <property type="entry name" value="Rieske"/>
    <property type="match status" value="1"/>
</dbReference>
<evidence type="ECO:0000256" key="2">
    <source>
        <dbReference type="ARBA" id="ARBA00022723"/>
    </source>
</evidence>
<dbReference type="Proteomes" id="UP000822688">
    <property type="component" value="Chromosome 6"/>
</dbReference>
<dbReference type="PANTHER" id="PTHR13847">
    <property type="entry name" value="SARCOSINE DEHYDROGENASE-RELATED"/>
    <property type="match status" value="1"/>
</dbReference>
<keyword evidence="3" id="KW-0809">Transit peptide</keyword>